<evidence type="ECO:0000256" key="4">
    <source>
        <dbReference type="ARBA" id="ARBA00023268"/>
    </source>
</evidence>
<dbReference type="InterPro" id="IPR020807">
    <property type="entry name" value="PKS_DH"/>
</dbReference>
<dbReference type="InterPro" id="IPR014030">
    <property type="entry name" value="Ketoacyl_synth_N"/>
</dbReference>
<evidence type="ECO:0000256" key="1">
    <source>
        <dbReference type="ARBA" id="ARBA00022450"/>
    </source>
</evidence>
<dbReference type="Pfam" id="PF00550">
    <property type="entry name" value="PP-binding"/>
    <property type="match status" value="1"/>
</dbReference>
<dbReference type="Pfam" id="PF08240">
    <property type="entry name" value="ADH_N"/>
    <property type="match status" value="1"/>
</dbReference>
<dbReference type="SUPFAM" id="SSF50129">
    <property type="entry name" value="GroES-like"/>
    <property type="match status" value="1"/>
</dbReference>
<dbReference type="RefSeq" id="WP_378248903.1">
    <property type="nucleotide sequence ID" value="NZ_JBHSKF010000009.1"/>
</dbReference>
<dbReference type="Pfam" id="PF08659">
    <property type="entry name" value="KR"/>
    <property type="match status" value="1"/>
</dbReference>
<dbReference type="Gene3D" id="3.40.366.10">
    <property type="entry name" value="Malonyl-Coenzyme A Acyl Carrier Protein, domain 2"/>
    <property type="match status" value="3"/>
</dbReference>
<feature type="region of interest" description="N-terminal hotdog fold" evidence="5">
    <location>
        <begin position="700"/>
        <end position="823"/>
    </location>
</feature>
<dbReference type="SMART" id="SM00822">
    <property type="entry name" value="PKS_KR"/>
    <property type="match status" value="1"/>
</dbReference>
<dbReference type="SMART" id="SM00827">
    <property type="entry name" value="PKS_AT"/>
    <property type="match status" value="1"/>
</dbReference>
<dbReference type="InterPro" id="IPR013154">
    <property type="entry name" value="ADH-like_N"/>
</dbReference>
<accession>A0ABW0ENR1</accession>
<evidence type="ECO:0000259" key="6">
    <source>
        <dbReference type="PROSITE" id="PS50075"/>
    </source>
</evidence>
<dbReference type="InterPro" id="IPR049552">
    <property type="entry name" value="PKS_DH_N"/>
</dbReference>
<dbReference type="InterPro" id="IPR014031">
    <property type="entry name" value="Ketoacyl_synth_C"/>
</dbReference>
<evidence type="ECO:0000313" key="9">
    <source>
        <dbReference type="EMBL" id="MFC5289058.1"/>
    </source>
</evidence>
<dbReference type="PROSITE" id="PS01162">
    <property type="entry name" value="QOR_ZETA_CRYSTAL"/>
    <property type="match status" value="1"/>
</dbReference>
<dbReference type="InterPro" id="IPR002364">
    <property type="entry name" value="Quin_OxRdtase/zeta-crystal_CS"/>
</dbReference>
<dbReference type="PROSITE" id="PS52004">
    <property type="entry name" value="KS3_2"/>
    <property type="match status" value="1"/>
</dbReference>
<dbReference type="SMART" id="SM00825">
    <property type="entry name" value="PKS_KS"/>
    <property type="match status" value="1"/>
</dbReference>
<dbReference type="SMART" id="SM00826">
    <property type="entry name" value="PKS_DH"/>
    <property type="match status" value="1"/>
</dbReference>
<dbReference type="SMART" id="SM01294">
    <property type="entry name" value="PKS_PP_betabranch"/>
    <property type="match status" value="1"/>
</dbReference>
<dbReference type="Gene3D" id="3.40.50.720">
    <property type="entry name" value="NAD(P)-binding Rossmann-like Domain"/>
    <property type="match status" value="4"/>
</dbReference>
<dbReference type="CDD" id="cd00833">
    <property type="entry name" value="PKS"/>
    <property type="match status" value="1"/>
</dbReference>
<dbReference type="Gene3D" id="3.30.70.3290">
    <property type="match status" value="2"/>
</dbReference>
<feature type="domain" description="Carrier" evidence="6">
    <location>
        <begin position="1673"/>
        <end position="1748"/>
    </location>
</feature>
<keyword evidence="10" id="KW-1185">Reference proteome</keyword>
<dbReference type="InterPro" id="IPR020806">
    <property type="entry name" value="PKS_PP-bd"/>
</dbReference>
<feature type="domain" description="Ketosynthase family 3 (KS3)" evidence="7">
    <location>
        <begin position="1"/>
        <end position="394"/>
    </location>
</feature>
<evidence type="ECO:0000256" key="2">
    <source>
        <dbReference type="ARBA" id="ARBA00022553"/>
    </source>
</evidence>
<dbReference type="InterPro" id="IPR013968">
    <property type="entry name" value="PKS_KR"/>
</dbReference>
<dbReference type="SMART" id="SM00829">
    <property type="entry name" value="PKS_ER"/>
    <property type="match status" value="1"/>
</dbReference>
<reference evidence="10" key="1">
    <citation type="journal article" date="2019" name="Int. J. Syst. Evol. Microbiol.">
        <title>The Global Catalogue of Microorganisms (GCM) 10K type strain sequencing project: providing services to taxonomists for standard genome sequencing and annotation.</title>
        <authorList>
            <consortium name="The Broad Institute Genomics Platform"/>
            <consortium name="The Broad Institute Genome Sequencing Center for Infectious Disease"/>
            <person name="Wu L."/>
            <person name="Ma J."/>
        </authorList>
    </citation>
    <scope>NUCLEOTIDE SEQUENCE [LARGE SCALE GENOMIC DNA]</scope>
    <source>
        <strain evidence="10">CCUG 59778</strain>
    </source>
</reference>
<comment type="caution">
    <text evidence="9">The sequence shown here is derived from an EMBL/GenBank/DDBJ whole genome shotgun (WGS) entry which is preliminary data.</text>
</comment>
<dbReference type="Gene3D" id="1.10.1200.10">
    <property type="entry name" value="ACP-like"/>
    <property type="match status" value="1"/>
</dbReference>
<sequence length="1750" mass="182702">MAIVGIGLRLPGGSRTPAQFAEFLAEGRSGVSTRDGQAGGYLDRVDEFDAAFFGMTPTEAQYTDPAQRLLLETVWEALEDAAIDPTALKGGTGGVFVGAGASEYALAIDGLRDSDLDGALAAGASPFALSGRLSYFLDWRGPSMTVDTAGASSLTALHQAVVALRRGECDIAVCAAANTLSNPRPSAILRAANVLSDQGRVRAFDDAADGYVRAEGATAIVLKRLADAGSDRVVAVVRGTAVGQDGDGPGIAVPNGAAQERVIRAALDDAGLAPAAVSYVEAHGIGTALGDPIELGAIADVFAGHRVSVGSAKTNLGHLEPAAGLTGLIKAALQISEATLYPHLNLDKPSARIPWERYPVDIPTEAASWAEAERRAVVNSFGFGGTIAVAVLAQPPAPAEPAPADAAHVFTASAKNRRALRAQLARLREHPAGEVADLCYTAAVGRAHFPLRVAGVVRTQDELRALLDTEPGEPPEETPKVAFVFDAPGADQQAPAVDVDDAHLRVFPAYRAAVQECEREGHGALFTAQYALARLWLSWGVKPGIMVGRGVGEVVAATVSGLFTVADAARLGRGEPVAFGETTLAFVTSLSGKVARRSEITKPEYWARQAVDTPDLGPALAAVERRGAHVLLELGPPTGADGRLPTLGGAEAHLLALAELYRRGVPVRWADYYQGRERAKTALPTYAFDRKAFWLPAPAPRTGSTHHPLLGEPRGDGEFAAVISPDQPAYLADHVVGGQCVFPGAGYVEILLALQDAVHGDAGRALTDVRIREPLFVTEGTELRTRLADGGVAEIVSVVRGGADGTVERVHATAVLGGPRHLDDPGPPGRDLRARAAACGPADDVRETEELYPEFAAVGMGYGPAFRRIRAAAAFGGDFATGDLRGERVAGMELLPPPVLDGALHTIAPLIDDGHNYLPVRFGEVRLFKKPKSDDLRVLLKLTDDGTADRTADLLVTEDGEPVVQVRGLGFTRLAAGSGLLHRQAWVKRSQLPPAADTPRHVHVIGDPTPYAEAAAVLGVRLSRGAEIADGATDVVLADPAADPREVAARLTGQRLWITAVGAQRLPGDAGGSPAAAAAWGAARSLRAERPDLRISLVDLPEGGDPAFAQEWVRESAEPQLAYRGGHRHVRRLLPSAKETGENLALTITEHGRFAGIRPLPVPDELPSGSQIQVAVHAAGLNFKDVLNALGMLKQHAQDAGVEYVPQPLGFECAGTVIASGPTADFSPGDEVIVNHTGLMRRRVTVPSSAAVAKPSRLSWTEAAGQASAYVTAHYALHALAGMKAGDRVLIHAAAGGVGQAAVQLAKAVGATVHATASPHKWPVLRAQGVEHLHNSRTTDFADVLDGQIDIVLNSLNKEFIPAGLRTLAPGGRFVELGKVGVWSAERVAEEFGHVEYHNFDFSELPADEVVRINKDTMTEVAVRIAAGALDPVGTTGHSLDEVGEAFGVLSRGANIGKLVLVFDQPEPAPRIRDDRTYLVTGGLDGLGLLAARKLVDLGARYLAIPADGPAALEIGAQVTVLGPDLAGLERTPPVAGVVHAGGDAERAWQLHERFPRLDFFIAFTDLAATVGGTGDTAAAESLDHLAHTRAAAGQPVLTVAWGPVGDGPAITPAKAARTFAALIGAVGTRTAGGGDWGSDPLFDALPKAGGGVTGTRVDLAALLALPAGERLESIDELIRAKVAEVLRFPDADDVGSRTKFSRLGLDSLVAVELKNALEASFGIPLPAAVAFDYPTAEQLAQFVDGLLAA</sequence>
<dbReference type="PANTHER" id="PTHR43775">
    <property type="entry name" value="FATTY ACID SYNTHASE"/>
    <property type="match status" value="1"/>
</dbReference>
<dbReference type="Pfam" id="PF22621">
    <property type="entry name" value="CurL-like_PKS_C"/>
    <property type="match status" value="1"/>
</dbReference>
<evidence type="ECO:0000313" key="10">
    <source>
        <dbReference type="Proteomes" id="UP001596157"/>
    </source>
</evidence>
<dbReference type="CDD" id="cd05195">
    <property type="entry name" value="enoyl_red"/>
    <property type="match status" value="1"/>
</dbReference>
<dbReference type="Pfam" id="PF14765">
    <property type="entry name" value="PS-DH"/>
    <property type="match status" value="1"/>
</dbReference>
<dbReference type="Gene3D" id="3.10.129.110">
    <property type="entry name" value="Polyketide synthase dehydratase"/>
    <property type="match status" value="1"/>
</dbReference>
<feature type="active site" description="Proton acceptor; for dehydratase activity" evidence="5">
    <location>
        <position position="734"/>
    </location>
</feature>
<dbReference type="PROSITE" id="PS50075">
    <property type="entry name" value="CARRIER"/>
    <property type="match status" value="1"/>
</dbReference>
<dbReference type="Pfam" id="PF00109">
    <property type="entry name" value="ketoacyl-synt"/>
    <property type="match status" value="1"/>
</dbReference>
<dbReference type="InterPro" id="IPR020841">
    <property type="entry name" value="PKS_Beta-ketoAc_synthase_dom"/>
</dbReference>
<feature type="domain" description="PKS/mFAS DH" evidence="8">
    <location>
        <begin position="700"/>
        <end position="980"/>
    </location>
</feature>
<dbReference type="SUPFAM" id="SSF47336">
    <property type="entry name" value="ACP-like"/>
    <property type="match status" value="1"/>
</dbReference>
<dbReference type="InterPro" id="IPR036736">
    <property type="entry name" value="ACP-like_sf"/>
</dbReference>
<dbReference type="InterPro" id="IPR050091">
    <property type="entry name" value="PKS_NRPS_Biosynth_Enz"/>
</dbReference>
<dbReference type="InterPro" id="IPR020843">
    <property type="entry name" value="ER"/>
</dbReference>
<dbReference type="InterPro" id="IPR042104">
    <property type="entry name" value="PKS_dehydratase_sf"/>
</dbReference>
<dbReference type="InterPro" id="IPR057326">
    <property type="entry name" value="KR_dom"/>
</dbReference>
<dbReference type="InterPro" id="IPR016039">
    <property type="entry name" value="Thiolase-like"/>
</dbReference>
<dbReference type="Gene3D" id="3.90.180.10">
    <property type="entry name" value="Medium-chain alcohol dehydrogenases, catalytic domain"/>
    <property type="match status" value="1"/>
</dbReference>
<dbReference type="Pfam" id="PF02801">
    <property type="entry name" value="Ketoacyl-synt_C"/>
    <property type="match status" value="1"/>
</dbReference>
<dbReference type="SUPFAM" id="SSF51735">
    <property type="entry name" value="NAD(P)-binding Rossmann-fold domains"/>
    <property type="match status" value="3"/>
</dbReference>
<dbReference type="Pfam" id="PF21089">
    <property type="entry name" value="PKS_DH_N"/>
    <property type="match status" value="1"/>
</dbReference>
<dbReference type="Pfam" id="PF13602">
    <property type="entry name" value="ADH_zinc_N_2"/>
    <property type="match status" value="1"/>
</dbReference>
<dbReference type="InterPro" id="IPR001227">
    <property type="entry name" value="Ac_transferase_dom_sf"/>
</dbReference>
<dbReference type="PANTHER" id="PTHR43775:SF37">
    <property type="entry name" value="SI:DKEY-61P9.11"/>
    <property type="match status" value="1"/>
</dbReference>
<dbReference type="SUPFAM" id="SSF52151">
    <property type="entry name" value="FabD/lysophospholipase-like"/>
    <property type="match status" value="1"/>
</dbReference>
<dbReference type="InterPro" id="IPR016035">
    <property type="entry name" value="Acyl_Trfase/lysoPLipase"/>
</dbReference>
<name>A0ABW0ENR1_9PSEU</name>
<gene>
    <name evidence="9" type="ORF">ACFPM7_18570</name>
</gene>
<dbReference type="PROSITE" id="PS52019">
    <property type="entry name" value="PKS_MFAS_DH"/>
    <property type="match status" value="1"/>
</dbReference>
<dbReference type="InterPro" id="IPR049900">
    <property type="entry name" value="PKS_mFAS_DH"/>
</dbReference>
<keyword evidence="4" id="KW-0511">Multifunctional enzyme</keyword>
<evidence type="ECO:0000259" key="8">
    <source>
        <dbReference type="PROSITE" id="PS52019"/>
    </source>
</evidence>
<organism evidence="9 10">
    <name type="scientific">Actinokineospora guangxiensis</name>
    <dbReference type="NCBI Taxonomy" id="1490288"/>
    <lineage>
        <taxon>Bacteria</taxon>
        <taxon>Bacillati</taxon>
        <taxon>Actinomycetota</taxon>
        <taxon>Actinomycetes</taxon>
        <taxon>Pseudonocardiales</taxon>
        <taxon>Pseudonocardiaceae</taxon>
        <taxon>Actinokineospora</taxon>
    </lineage>
</organism>
<dbReference type="InterPro" id="IPR014043">
    <property type="entry name" value="Acyl_transferase_dom"/>
</dbReference>
<protein>
    <submittedName>
        <fullName evidence="9">Beta-ketoacyl synthase N-terminal-like domain-containing protein</fullName>
    </submittedName>
</protein>
<keyword evidence="1" id="KW-0596">Phosphopantetheine</keyword>
<dbReference type="InterPro" id="IPR036291">
    <property type="entry name" value="NAD(P)-bd_dom_sf"/>
</dbReference>
<evidence type="ECO:0000256" key="5">
    <source>
        <dbReference type="PROSITE-ProRule" id="PRU01363"/>
    </source>
</evidence>
<feature type="active site" description="Proton donor; for dehydratase activity" evidence="5">
    <location>
        <position position="901"/>
    </location>
</feature>
<dbReference type="InterPro" id="IPR009081">
    <property type="entry name" value="PP-bd_ACP"/>
</dbReference>
<dbReference type="Gene3D" id="3.40.47.10">
    <property type="match status" value="1"/>
</dbReference>
<dbReference type="InterPro" id="IPR049551">
    <property type="entry name" value="PKS_DH_C"/>
</dbReference>
<evidence type="ECO:0000256" key="3">
    <source>
        <dbReference type="ARBA" id="ARBA00022679"/>
    </source>
</evidence>
<keyword evidence="3" id="KW-0808">Transferase</keyword>
<keyword evidence="2" id="KW-0597">Phosphoprotein</keyword>
<evidence type="ECO:0000259" key="7">
    <source>
        <dbReference type="PROSITE" id="PS52004"/>
    </source>
</evidence>
<proteinExistence type="predicted"/>
<dbReference type="SUPFAM" id="SSF53901">
    <property type="entry name" value="Thiolase-like"/>
    <property type="match status" value="1"/>
</dbReference>
<dbReference type="SMART" id="SM00823">
    <property type="entry name" value="PKS_PP"/>
    <property type="match status" value="1"/>
</dbReference>
<feature type="region of interest" description="C-terminal hotdog fold" evidence="5">
    <location>
        <begin position="840"/>
        <end position="980"/>
    </location>
</feature>
<dbReference type="Proteomes" id="UP001596157">
    <property type="component" value="Unassembled WGS sequence"/>
</dbReference>
<dbReference type="EMBL" id="JBHSKF010000009">
    <property type="protein sequence ID" value="MFC5289058.1"/>
    <property type="molecule type" value="Genomic_DNA"/>
</dbReference>
<dbReference type="InterPro" id="IPR011032">
    <property type="entry name" value="GroES-like_sf"/>
</dbReference>